<dbReference type="InterPro" id="IPR052158">
    <property type="entry name" value="INH-QAR"/>
</dbReference>
<keyword evidence="1" id="KW-0732">Signal</keyword>
<protein>
    <submittedName>
        <fullName evidence="3">DJ-1 protein/PfpI family protein</fullName>
    </submittedName>
</protein>
<dbReference type="GeneID" id="59341498"/>
<evidence type="ECO:0000313" key="4">
    <source>
        <dbReference type="Proteomes" id="UP000636479"/>
    </source>
</evidence>
<dbReference type="EMBL" id="JACAZF010000002">
    <property type="protein sequence ID" value="KAF7311969.1"/>
    <property type="molecule type" value="Genomic_DNA"/>
</dbReference>
<dbReference type="CDD" id="cd03139">
    <property type="entry name" value="GATase1_PfpI_2"/>
    <property type="match status" value="1"/>
</dbReference>
<keyword evidence="4" id="KW-1185">Reference proteome</keyword>
<evidence type="ECO:0000259" key="2">
    <source>
        <dbReference type="Pfam" id="PF01965"/>
    </source>
</evidence>
<reference evidence="3" key="1">
    <citation type="submission" date="2020-05" db="EMBL/GenBank/DDBJ databases">
        <title>Mycena genomes resolve the evolution of fungal bioluminescence.</title>
        <authorList>
            <person name="Tsai I.J."/>
        </authorList>
    </citation>
    <scope>NUCLEOTIDE SEQUENCE</scope>
    <source>
        <strain evidence="3">171206Taipei</strain>
    </source>
</reference>
<organism evidence="3 4">
    <name type="scientific">Mycena indigotica</name>
    <dbReference type="NCBI Taxonomy" id="2126181"/>
    <lineage>
        <taxon>Eukaryota</taxon>
        <taxon>Fungi</taxon>
        <taxon>Dikarya</taxon>
        <taxon>Basidiomycota</taxon>
        <taxon>Agaricomycotina</taxon>
        <taxon>Agaricomycetes</taxon>
        <taxon>Agaricomycetidae</taxon>
        <taxon>Agaricales</taxon>
        <taxon>Marasmiineae</taxon>
        <taxon>Mycenaceae</taxon>
        <taxon>Mycena</taxon>
    </lineage>
</organism>
<gene>
    <name evidence="3" type="ORF">MIND_00208600</name>
</gene>
<dbReference type="AlphaFoldDB" id="A0A8H6WAV4"/>
<sequence>MLLSTFLPFLAAFSGALAANAPTTCRPASFIPDADDNTVPRRFGFLLYRATDPLDFLGPSEVLFTLGRFAHVDLFYIAETLDLVSTELVPPATNPYNSTVWTTIAPTHTYDNPPPGLDVLVIPGGPGARAPTPATLDFVRKTYPNLDYFMTVCTGAMIAARAGVLEGKNATTNRAAWLAVKATGPNTNWIGDERWVVDGNIWTSSGVAAGIDAMVAFIACFWGETLTNKTLLAMEYFRHPDPTNDPFAVWPNGTYKYI</sequence>
<dbReference type="OrthoDB" id="543156at2759"/>
<comment type="caution">
    <text evidence="3">The sequence shown here is derived from an EMBL/GenBank/DDBJ whole genome shotgun (WGS) entry which is preliminary data.</text>
</comment>
<dbReference type="Pfam" id="PF01965">
    <property type="entry name" value="DJ-1_PfpI"/>
    <property type="match status" value="1"/>
</dbReference>
<accession>A0A8H6WAV4</accession>
<feature type="signal peptide" evidence="1">
    <location>
        <begin position="1"/>
        <end position="18"/>
    </location>
</feature>
<dbReference type="Gene3D" id="3.40.50.880">
    <property type="match status" value="1"/>
</dbReference>
<dbReference type="InterPro" id="IPR002818">
    <property type="entry name" value="DJ-1/PfpI"/>
</dbReference>
<name>A0A8H6WAV4_9AGAR</name>
<feature type="domain" description="DJ-1/PfpI" evidence="2">
    <location>
        <begin position="69"/>
        <end position="218"/>
    </location>
</feature>
<dbReference type="InterPro" id="IPR029062">
    <property type="entry name" value="Class_I_gatase-like"/>
</dbReference>
<dbReference type="PANTHER" id="PTHR43130:SF15">
    <property type="entry name" value="THIJ_PFPI FAMILY PROTEIN (AFU_ORTHOLOGUE AFUA_5G14240)"/>
    <property type="match status" value="1"/>
</dbReference>
<dbReference type="Proteomes" id="UP000636479">
    <property type="component" value="Unassembled WGS sequence"/>
</dbReference>
<dbReference type="SUPFAM" id="SSF52317">
    <property type="entry name" value="Class I glutamine amidotransferase-like"/>
    <property type="match status" value="1"/>
</dbReference>
<evidence type="ECO:0000256" key="1">
    <source>
        <dbReference type="SAM" id="SignalP"/>
    </source>
</evidence>
<dbReference type="RefSeq" id="XP_037224077.1">
    <property type="nucleotide sequence ID" value="XM_037358982.1"/>
</dbReference>
<proteinExistence type="predicted"/>
<evidence type="ECO:0000313" key="3">
    <source>
        <dbReference type="EMBL" id="KAF7311969.1"/>
    </source>
</evidence>
<dbReference type="PANTHER" id="PTHR43130">
    <property type="entry name" value="ARAC-FAMILY TRANSCRIPTIONAL REGULATOR"/>
    <property type="match status" value="1"/>
</dbReference>
<feature type="chain" id="PRO_5034712259" evidence="1">
    <location>
        <begin position="19"/>
        <end position="258"/>
    </location>
</feature>